<name>A0A202EBB8_9EURY</name>
<dbReference type="EMBL" id="MWPH01000001">
    <property type="protein sequence ID" value="OVE85517.1"/>
    <property type="molecule type" value="Genomic_DNA"/>
</dbReference>
<evidence type="ECO:0000256" key="1">
    <source>
        <dbReference type="SAM" id="Phobius"/>
    </source>
</evidence>
<evidence type="ECO:0000313" key="2">
    <source>
        <dbReference type="EMBL" id="OVE85517.1"/>
    </source>
</evidence>
<dbReference type="AlphaFoldDB" id="A0A202EBB8"/>
<reference evidence="2 3" key="1">
    <citation type="submission" date="2017-02" db="EMBL/GenBank/DDBJ databases">
        <title>Natronthermophilus aegyptiacus gen. nov.,sp. nov., an aerobic, extremely halophilic alkalithermophilic archaeon isolated from the athalassohaline Wadi An Natrun, Egypt.</title>
        <authorList>
            <person name="Zhao B."/>
        </authorList>
    </citation>
    <scope>NUCLEOTIDE SEQUENCE [LARGE SCALE GENOMIC DNA]</scope>
    <source>
        <strain evidence="2 3">CGMCC 1.3597</strain>
    </source>
</reference>
<accession>A0A202EBB8</accession>
<evidence type="ECO:0000313" key="3">
    <source>
        <dbReference type="Proteomes" id="UP000196084"/>
    </source>
</evidence>
<sequence length="64" mass="7679">MTHDGSSEVAAIDSWEAFYDRERYGLRLWLLAFVSFVLFAPLGVVILGYMLYEYYRERADRRRH</sequence>
<comment type="caution">
    <text evidence="2">The sequence shown here is derived from an EMBL/GenBank/DDBJ whole genome shotgun (WGS) entry which is preliminary data.</text>
</comment>
<keyword evidence="3" id="KW-1185">Reference proteome</keyword>
<keyword evidence="1" id="KW-1133">Transmembrane helix</keyword>
<keyword evidence="1" id="KW-0812">Transmembrane</keyword>
<gene>
    <name evidence="2" type="ORF">B2G88_01450</name>
</gene>
<protein>
    <submittedName>
        <fullName evidence="2">Uncharacterized protein</fullName>
    </submittedName>
</protein>
<dbReference type="Proteomes" id="UP000196084">
    <property type="component" value="Unassembled WGS sequence"/>
</dbReference>
<feature type="transmembrane region" description="Helical" evidence="1">
    <location>
        <begin position="28"/>
        <end position="52"/>
    </location>
</feature>
<proteinExistence type="predicted"/>
<keyword evidence="1" id="KW-0472">Membrane</keyword>
<organism evidence="2 3">
    <name type="scientific">Natronolimnobius baerhuensis</name>
    <dbReference type="NCBI Taxonomy" id="253108"/>
    <lineage>
        <taxon>Archaea</taxon>
        <taxon>Methanobacteriati</taxon>
        <taxon>Methanobacteriota</taxon>
        <taxon>Stenosarchaea group</taxon>
        <taxon>Halobacteria</taxon>
        <taxon>Halobacteriales</taxon>
        <taxon>Natrialbaceae</taxon>
        <taxon>Natronolimnobius</taxon>
    </lineage>
</organism>
<dbReference type="RefSeq" id="WP_054863254.1">
    <property type="nucleotide sequence ID" value="NZ_MWPH01000001.1"/>
</dbReference>